<evidence type="ECO:0000313" key="2">
    <source>
        <dbReference type="Proteomes" id="UP000447434"/>
    </source>
</evidence>
<gene>
    <name evidence="1" type="ORF">Lalb_Chr22g0358111</name>
</gene>
<reference evidence="2" key="1">
    <citation type="journal article" date="2020" name="Nat. Commun.">
        <title>Genome sequence of the cluster root forming white lupin.</title>
        <authorList>
            <person name="Hufnagel B."/>
            <person name="Marques A."/>
            <person name="Soriano A."/>
            <person name="Marques L."/>
            <person name="Divol F."/>
            <person name="Doumas P."/>
            <person name="Sallet E."/>
            <person name="Mancinotti D."/>
            <person name="Carrere S."/>
            <person name="Marande W."/>
            <person name="Arribat S."/>
            <person name="Keller J."/>
            <person name="Huneau C."/>
            <person name="Blein T."/>
            <person name="Aime D."/>
            <person name="Laguerre M."/>
            <person name="Taylor J."/>
            <person name="Schubert V."/>
            <person name="Nelson M."/>
            <person name="Geu-Flores F."/>
            <person name="Crespi M."/>
            <person name="Gallardo-Guerrero K."/>
            <person name="Delaux P.-M."/>
            <person name="Salse J."/>
            <person name="Berges H."/>
            <person name="Guyot R."/>
            <person name="Gouzy J."/>
            <person name="Peret B."/>
        </authorList>
    </citation>
    <scope>NUCLEOTIDE SEQUENCE [LARGE SCALE GENOMIC DNA]</scope>
    <source>
        <strain evidence="2">cv. Amiga</strain>
    </source>
</reference>
<evidence type="ECO:0000313" key="1">
    <source>
        <dbReference type="EMBL" id="KAE9588699.1"/>
    </source>
</evidence>
<accession>A0A6A4NMS8</accession>
<dbReference type="Proteomes" id="UP000447434">
    <property type="component" value="Chromosome 22"/>
</dbReference>
<dbReference type="EMBL" id="WOCE01000022">
    <property type="protein sequence ID" value="KAE9588699.1"/>
    <property type="molecule type" value="Genomic_DNA"/>
</dbReference>
<comment type="caution">
    <text evidence="1">The sequence shown here is derived from an EMBL/GenBank/DDBJ whole genome shotgun (WGS) entry which is preliminary data.</text>
</comment>
<organism evidence="1 2">
    <name type="scientific">Lupinus albus</name>
    <name type="common">White lupine</name>
    <name type="synonym">Lupinus termis</name>
    <dbReference type="NCBI Taxonomy" id="3870"/>
    <lineage>
        <taxon>Eukaryota</taxon>
        <taxon>Viridiplantae</taxon>
        <taxon>Streptophyta</taxon>
        <taxon>Embryophyta</taxon>
        <taxon>Tracheophyta</taxon>
        <taxon>Spermatophyta</taxon>
        <taxon>Magnoliopsida</taxon>
        <taxon>eudicotyledons</taxon>
        <taxon>Gunneridae</taxon>
        <taxon>Pentapetalae</taxon>
        <taxon>rosids</taxon>
        <taxon>fabids</taxon>
        <taxon>Fabales</taxon>
        <taxon>Fabaceae</taxon>
        <taxon>Papilionoideae</taxon>
        <taxon>50 kb inversion clade</taxon>
        <taxon>genistoids sensu lato</taxon>
        <taxon>core genistoids</taxon>
        <taxon>Genisteae</taxon>
        <taxon>Lupinus</taxon>
    </lineage>
</organism>
<protein>
    <submittedName>
        <fullName evidence="1">Uncharacterized protein</fullName>
    </submittedName>
</protein>
<sequence>MWLSSAPSLRRSTNNLTLSSMSLLHMTTKDCDAVCYRCSRAIHSSITDAISLADVGEERKGGVEKERMRRRMKLGI</sequence>
<dbReference type="AlphaFoldDB" id="A0A6A4NMS8"/>
<name>A0A6A4NMS8_LUPAL</name>
<proteinExistence type="predicted"/>
<keyword evidence="2" id="KW-1185">Reference proteome</keyword>